<dbReference type="Proteomes" id="UP001430356">
    <property type="component" value="Unassembled WGS sequence"/>
</dbReference>
<reference evidence="4 5" key="1">
    <citation type="journal article" date="2021" name="MBio">
        <title>A New Model Trypanosomatid, Novymonas esmeraldas: Genomic Perception of Its 'Candidatus Pandoraea novymonadis' Endosymbiont.</title>
        <authorList>
            <person name="Zakharova A."/>
            <person name="Saura A."/>
            <person name="Butenko A."/>
            <person name="Podesvova L."/>
            <person name="Warmusova S."/>
            <person name="Kostygov A.Y."/>
            <person name="Nenarokova A."/>
            <person name="Lukes J."/>
            <person name="Opperdoes F.R."/>
            <person name="Yurchenko V."/>
        </authorList>
    </citation>
    <scope>NUCLEOTIDE SEQUENCE [LARGE SCALE GENOMIC DNA]</scope>
    <source>
        <strain evidence="4 5">E262AT.01</strain>
    </source>
</reference>
<feature type="region of interest" description="Disordered" evidence="1">
    <location>
        <begin position="966"/>
        <end position="986"/>
    </location>
</feature>
<gene>
    <name evidence="4" type="ORF">NESM_000119000</name>
</gene>
<feature type="signal peptide" evidence="3">
    <location>
        <begin position="1"/>
        <end position="27"/>
    </location>
</feature>
<keyword evidence="2" id="KW-0812">Transmembrane</keyword>
<dbReference type="EMBL" id="JAECZO010000007">
    <property type="protein sequence ID" value="KAK7200628.1"/>
    <property type="molecule type" value="Genomic_DNA"/>
</dbReference>
<accession>A0AAW0F635</accession>
<name>A0AAW0F635_9TRYP</name>
<comment type="caution">
    <text evidence="4">The sequence shown here is derived from an EMBL/GenBank/DDBJ whole genome shotgun (WGS) entry which is preliminary data.</text>
</comment>
<proteinExistence type="predicted"/>
<organism evidence="4 5">
    <name type="scientific">Novymonas esmeraldas</name>
    <dbReference type="NCBI Taxonomy" id="1808958"/>
    <lineage>
        <taxon>Eukaryota</taxon>
        <taxon>Discoba</taxon>
        <taxon>Euglenozoa</taxon>
        <taxon>Kinetoplastea</taxon>
        <taxon>Metakinetoplastina</taxon>
        <taxon>Trypanosomatida</taxon>
        <taxon>Trypanosomatidae</taxon>
        <taxon>Novymonas</taxon>
    </lineage>
</organism>
<feature type="transmembrane region" description="Helical" evidence="2">
    <location>
        <begin position="1533"/>
        <end position="1552"/>
    </location>
</feature>
<evidence type="ECO:0000256" key="2">
    <source>
        <dbReference type="SAM" id="Phobius"/>
    </source>
</evidence>
<evidence type="ECO:0000256" key="1">
    <source>
        <dbReference type="SAM" id="MobiDB-lite"/>
    </source>
</evidence>
<evidence type="ECO:0000313" key="5">
    <source>
        <dbReference type="Proteomes" id="UP001430356"/>
    </source>
</evidence>
<keyword evidence="5" id="KW-1185">Reference proteome</keyword>
<sequence>MWLERARGCRTRLLPLLLLLIAAAVLGWGGGGPSVENTHTSHASSVHRRELTTLAADDGDDAVSAAAATVTYLLQLSEAVLAPAWSAGGSAYLTERSLAEAADAGAPAPVCAHSRATASVLTSPFTFAMFDAQLSAVHLVSQSPPQSAGGAATLASRVVGRLDLQRGCYTHLEAPGQQCLAVLHSRPAQCTHGALDALDANWTADAVALALASAADSATGDEAAALAASALTAPELLSAFMSDYLPQRAWLRTAVPRVVDALLHAERAAHVFNTAPEGLTDAVESADMRRAVAAQWGHYLRSSYVPLLQRKWALLYRLAVATLVPSRVAPSHRSAAAESVTGAPPPSVVTSCAMVDAWPRLRYSMWDDGGGGGGRSNASDAGLRPIARLVAYVEEAIHDLGEALIAGAGADAAAAAAAAGTAPLLLLRHAYCVTTTYLLALTAVVDAPFLRVAASVWVQPESDPRSWAAQTMRSASVADAVAQAATLREAAAAGIGRVAASLPARELAFITCVAAFLDAATPLNSTAAASPSHCVMDLLAQHAAPDGLLRTVWDLDAVAAVAPTAEDVPGITRHESTVPMPVSTSAAAAAESAAPSELVHWTLFSQAGLRATAQSLLFTPSITAAAPPPLCVGPRQHAATSSAGGGRRGRVVSVQAAGSCLAGDYANPNTAACVRCPSACAASATAPTPLFCPGDGLIHGCPALPAGAALAGSPGDGVASAAVACRYACLDVYQAPLHNACVSRPGRFYNTTAAAAAGDADNRSGGGSYDACVGPASLLPARYPVQSYDARVFAFVGSGVADEPRSCRFSLAHRVVSSAVSPAALRAAGLQLQPPPLFPVAPAASGAATPQPSRDGGAAWETTVQLNATLLWAMHVSQLQRERQQSAATATTTSIGHVLVALREGAQGVASQSRWSLVLISTYQHAAAAASGSSSPSAAPPTAHTITLQLLLNISMATFPAGSGTTAASDSRAAEATSPTPSSLTALSAPWQWSTGPVTALSLTTAVYRVVLSRAARAVIFYADAAVVGAPVVVDWPLWQRWPTAPSSATAAYLSVSGWAAALVAEEQWAVMSPPASPSGGGAWRTAALPLHFDYVPGVVVRLSSAAVAASPLQAALAAAEAAWVAQAAAVTVPRQLSEVAALDDVVALAQYISAFPAVTAAVSAVLSGWAARRSVGLDGVCRSGYGGSPCVSCPSGAYATLEATPRRNTCACIPQRVSSATAAAAACVRRRAGPAAATSHLRTPGPLELDLDAVSAADADALVAGAGGVPLGWYSSGGGLPETASLTGAAGCTYGLTVPRWTSNVSLNLYVLLQYTTGLGAEQCRVMATSRGRDAAGLTQPTYTPESTYATHWRAPPLAARSITLANYTRLNADQTVLTIGVRDHPFLADGAVASLLQMRALTEHHLAFLAYMLRCATVSAVLRCGPNQREVGRFSWAGGSALDSPVLQLKLSDVISEDCILSLTVRSAAAAASEAAFAPFASWPHSYLAADADPSLFFEASAPVDYVLRPSAVAAAAARRRYDPLREGSSLAIAFVLLLVSVCVVGPLWLSMRPPSLLPRSWRPYERAQARRSLQHLQQADTSPPPEGASG</sequence>
<keyword evidence="2" id="KW-0472">Membrane</keyword>
<protein>
    <submittedName>
        <fullName evidence="4">Uncharacterized protein</fullName>
    </submittedName>
</protein>
<keyword evidence="2" id="KW-1133">Transmembrane helix</keyword>
<evidence type="ECO:0000256" key="3">
    <source>
        <dbReference type="SAM" id="SignalP"/>
    </source>
</evidence>
<feature type="chain" id="PRO_5043788173" evidence="3">
    <location>
        <begin position="28"/>
        <end position="1593"/>
    </location>
</feature>
<evidence type="ECO:0000313" key="4">
    <source>
        <dbReference type="EMBL" id="KAK7200628.1"/>
    </source>
</evidence>
<keyword evidence="3" id="KW-0732">Signal</keyword>
<feature type="compositionally biased region" description="Low complexity" evidence="1">
    <location>
        <begin position="974"/>
        <end position="986"/>
    </location>
</feature>